<keyword evidence="1" id="KW-1133">Transmembrane helix</keyword>
<evidence type="ECO:0000313" key="2">
    <source>
        <dbReference type="EMBL" id="KAL2734749.1"/>
    </source>
</evidence>
<dbReference type="AlphaFoldDB" id="A0ABD2BPQ2"/>
<sequence>MKSIRNLDFRVTSKMMDLNERECSDHEPICIFFALYLFINIITSFISITDNVSNIEYIIGCYLMHVQFCDTNKVKDVQKKRKSLAELLKDIKIDLIAERYKTDVEKIAFLKYNNINLKLVLIRFKISEIKTLEILITRTLIASTSMITYVCLYLYQFIIILNTIFGYIGMNYLSINLVLHIGSIISALFCEVKHILNITENRGHRIRNLILRHIPNNSNKLELQGISKFTKNTLLK</sequence>
<accession>A0ABD2BPQ2</accession>
<protein>
    <submittedName>
        <fullName evidence="2">Odorant receptor 4-like</fullName>
    </submittedName>
</protein>
<evidence type="ECO:0000313" key="3">
    <source>
        <dbReference type="Proteomes" id="UP001607303"/>
    </source>
</evidence>
<feature type="transmembrane region" description="Helical" evidence="1">
    <location>
        <begin position="29"/>
        <end position="48"/>
    </location>
</feature>
<reference evidence="2 3" key="1">
    <citation type="journal article" date="2024" name="Ann. Entomol. Soc. Am.">
        <title>Genomic analyses of the southern and eastern yellowjacket wasps (Hymenoptera: Vespidae) reveal evolutionary signatures of social life.</title>
        <authorList>
            <person name="Catto M.A."/>
            <person name="Caine P.B."/>
            <person name="Orr S.E."/>
            <person name="Hunt B.G."/>
            <person name="Goodisman M.A.D."/>
        </authorList>
    </citation>
    <scope>NUCLEOTIDE SEQUENCE [LARGE SCALE GENOMIC DNA]</scope>
    <source>
        <strain evidence="2">232</strain>
        <tissue evidence="2">Head and thorax</tissue>
    </source>
</reference>
<organism evidence="2 3">
    <name type="scientific">Vespula maculifrons</name>
    <name type="common">Eastern yellow jacket</name>
    <name type="synonym">Wasp</name>
    <dbReference type="NCBI Taxonomy" id="7453"/>
    <lineage>
        <taxon>Eukaryota</taxon>
        <taxon>Metazoa</taxon>
        <taxon>Ecdysozoa</taxon>
        <taxon>Arthropoda</taxon>
        <taxon>Hexapoda</taxon>
        <taxon>Insecta</taxon>
        <taxon>Pterygota</taxon>
        <taxon>Neoptera</taxon>
        <taxon>Endopterygota</taxon>
        <taxon>Hymenoptera</taxon>
        <taxon>Apocrita</taxon>
        <taxon>Aculeata</taxon>
        <taxon>Vespoidea</taxon>
        <taxon>Vespidae</taxon>
        <taxon>Vespinae</taxon>
        <taxon>Vespula</taxon>
    </lineage>
</organism>
<dbReference type="Proteomes" id="UP001607303">
    <property type="component" value="Unassembled WGS sequence"/>
</dbReference>
<keyword evidence="3" id="KW-1185">Reference proteome</keyword>
<comment type="caution">
    <text evidence="2">The sequence shown here is derived from an EMBL/GenBank/DDBJ whole genome shotgun (WGS) entry which is preliminary data.</text>
</comment>
<proteinExistence type="predicted"/>
<keyword evidence="1" id="KW-0812">Transmembrane</keyword>
<gene>
    <name evidence="2" type="ORF">V1477_013926</name>
</gene>
<evidence type="ECO:0000256" key="1">
    <source>
        <dbReference type="SAM" id="Phobius"/>
    </source>
</evidence>
<dbReference type="EMBL" id="JAYRBN010000071">
    <property type="protein sequence ID" value="KAL2734749.1"/>
    <property type="molecule type" value="Genomic_DNA"/>
</dbReference>
<feature type="transmembrane region" description="Helical" evidence="1">
    <location>
        <begin position="146"/>
        <end position="168"/>
    </location>
</feature>
<name>A0ABD2BPQ2_VESMC</name>
<keyword evidence="1" id="KW-0472">Membrane</keyword>